<evidence type="ECO:0000313" key="2">
    <source>
        <dbReference type="Proteomes" id="UP000640531"/>
    </source>
</evidence>
<name>A0ABR8FD57_9NOST</name>
<comment type="caution">
    <text evidence="1">The sequence shown here is derived from an EMBL/GenBank/DDBJ whole genome shotgun (WGS) entry which is preliminary data.</text>
</comment>
<dbReference type="Proteomes" id="UP000640531">
    <property type="component" value="Unassembled WGS sequence"/>
</dbReference>
<reference evidence="1 2" key="1">
    <citation type="journal article" date="2020" name="ISME J.">
        <title>Comparative genomics reveals insights into cyanobacterial evolution and habitat adaptation.</title>
        <authorList>
            <person name="Chen M.Y."/>
            <person name="Teng W.K."/>
            <person name="Zhao L."/>
            <person name="Hu C.X."/>
            <person name="Zhou Y.K."/>
            <person name="Han B.P."/>
            <person name="Song L.R."/>
            <person name="Shu W.S."/>
        </authorList>
    </citation>
    <scope>NUCLEOTIDE SEQUENCE [LARGE SCALE GENOMIC DNA]</scope>
    <source>
        <strain evidence="1 2">FACHB-196</strain>
    </source>
</reference>
<keyword evidence="2" id="KW-1185">Reference proteome</keyword>
<organism evidence="1 2">
    <name type="scientific">Anabaena lutea FACHB-196</name>
    <dbReference type="NCBI Taxonomy" id="2692881"/>
    <lineage>
        <taxon>Bacteria</taxon>
        <taxon>Bacillati</taxon>
        <taxon>Cyanobacteriota</taxon>
        <taxon>Cyanophyceae</taxon>
        <taxon>Nostocales</taxon>
        <taxon>Nostocaceae</taxon>
        <taxon>Anabaena</taxon>
    </lineage>
</organism>
<proteinExistence type="predicted"/>
<accession>A0ABR8FD57</accession>
<sequence length="96" mass="11044">MTVQTQFLTPTEIGRELEKLTGKKISAIKVNKLLQEMQLQYKTTNLWQPTILGKGLSVILPYTGTNNHCGFQVKWSTDIIDLLKNKIYRTYARVTE</sequence>
<dbReference type="EMBL" id="JACJST010000004">
    <property type="protein sequence ID" value="MBD2567606.1"/>
    <property type="molecule type" value="Genomic_DNA"/>
</dbReference>
<evidence type="ECO:0000313" key="1">
    <source>
        <dbReference type="EMBL" id="MBD2567606.1"/>
    </source>
</evidence>
<protein>
    <submittedName>
        <fullName evidence="1">Uncharacterized protein</fullName>
    </submittedName>
</protein>
<gene>
    <name evidence="1" type="ORF">H6G59_06735</name>
</gene>
<dbReference type="RefSeq" id="WP_190712692.1">
    <property type="nucleotide sequence ID" value="NZ_JACJST010000004.1"/>
</dbReference>